<gene>
    <name evidence="7" type="ORF">AR543_14835</name>
</gene>
<evidence type="ECO:0000256" key="1">
    <source>
        <dbReference type="ARBA" id="ARBA00004651"/>
    </source>
</evidence>
<proteinExistence type="predicted"/>
<name>A0A172ZJ44_9BACL</name>
<evidence type="ECO:0000256" key="6">
    <source>
        <dbReference type="SAM" id="Phobius"/>
    </source>
</evidence>
<keyword evidence="5 6" id="KW-0472">Membrane</keyword>
<sequence length="229" mass="24315">MNIMLSAGIVVSTVFIYAIMAMIYKKFRLPVLMPALTGTVIIVVVLLNLNIPYSTYMKGGQWINQLLGPAVVALAYPLYKQRHQLLKNWLPIIGGSLAGVFAGMLSGMLLALALGFSKPFILSIVPKSVTTPVAIQIVNHLGADSSLTSVFVMIAGFTGAVCGVYLLRLFRIHHVIGSGIALGSSSHALGTAKAMEIGEQASSMSSIAMTISAIVASFIAPLVVWIVFH</sequence>
<evidence type="ECO:0000313" key="8">
    <source>
        <dbReference type="Proteomes" id="UP000078148"/>
    </source>
</evidence>
<dbReference type="InterPro" id="IPR007300">
    <property type="entry name" value="CidB/LrgB"/>
</dbReference>
<feature type="transmembrane region" description="Helical" evidence="6">
    <location>
        <begin position="91"/>
        <end position="116"/>
    </location>
</feature>
<dbReference type="RefSeq" id="WP_060535266.1">
    <property type="nucleotide sequence ID" value="NZ_CP013023.1"/>
</dbReference>
<keyword evidence="3 6" id="KW-0812">Transmembrane</keyword>
<dbReference type="GO" id="GO:0005886">
    <property type="term" value="C:plasma membrane"/>
    <property type="evidence" value="ECO:0007669"/>
    <property type="project" value="UniProtKB-SubCell"/>
</dbReference>
<feature type="transmembrane region" description="Helical" evidence="6">
    <location>
        <begin position="31"/>
        <end position="50"/>
    </location>
</feature>
<accession>A0A172ZJ44</accession>
<reference evidence="7 8" key="2">
    <citation type="journal article" date="2016" name="Int. J. Syst. Evol. Microbiol.">
        <title>Paenibacillus bovis sp. nov., isolated from raw yak (Bos grunniens) milk.</title>
        <authorList>
            <person name="Gao C."/>
            <person name="Han J."/>
            <person name="Liu Z."/>
            <person name="Xu X."/>
            <person name="Hang F."/>
            <person name="Wu Z."/>
        </authorList>
    </citation>
    <scope>NUCLEOTIDE SEQUENCE [LARGE SCALE GENOMIC DNA]</scope>
    <source>
        <strain evidence="7 8">BD3526</strain>
    </source>
</reference>
<dbReference type="KEGG" id="pbv:AR543_14835"/>
<feature type="transmembrane region" description="Helical" evidence="6">
    <location>
        <begin position="147"/>
        <end position="167"/>
    </location>
</feature>
<keyword evidence="8" id="KW-1185">Reference proteome</keyword>
<dbReference type="Proteomes" id="UP000078148">
    <property type="component" value="Chromosome"/>
</dbReference>
<keyword evidence="2" id="KW-1003">Cell membrane</keyword>
<dbReference type="Pfam" id="PF04172">
    <property type="entry name" value="LrgB"/>
    <property type="match status" value="1"/>
</dbReference>
<evidence type="ECO:0000256" key="2">
    <source>
        <dbReference type="ARBA" id="ARBA00022475"/>
    </source>
</evidence>
<organism evidence="7 8">
    <name type="scientific">Paenibacillus bovis</name>
    <dbReference type="NCBI Taxonomy" id="1616788"/>
    <lineage>
        <taxon>Bacteria</taxon>
        <taxon>Bacillati</taxon>
        <taxon>Bacillota</taxon>
        <taxon>Bacilli</taxon>
        <taxon>Bacillales</taxon>
        <taxon>Paenibacillaceae</taxon>
        <taxon>Paenibacillus</taxon>
    </lineage>
</organism>
<dbReference type="OrthoDB" id="9811701at2"/>
<evidence type="ECO:0000256" key="4">
    <source>
        <dbReference type="ARBA" id="ARBA00022989"/>
    </source>
</evidence>
<dbReference type="STRING" id="1616788.AR543_14835"/>
<dbReference type="AlphaFoldDB" id="A0A172ZJ44"/>
<dbReference type="PANTHER" id="PTHR30249:SF17">
    <property type="entry name" value="HOLIN-LIKE PROTEIN CIDB"/>
    <property type="match status" value="1"/>
</dbReference>
<feature type="transmembrane region" description="Helical" evidence="6">
    <location>
        <begin position="6"/>
        <end position="24"/>
    </location>
</feature>
<dbReference type="PANTHER" id="PTHR30249">
    <property type="entry name" value="PUTATIVE SEROTONIN TRANSPORTER"/>
    <property type="match status" value="1"/>
</dbReference>
<evidence type="ECO:0000256" key="3">
    <source>
        <dbReference type="ARBA" id="ARBA00022692"/>
    </source>
</evidence>
<comment type="subcellular location">
    <subcellularLocation>
        <location evidence="1">Cell membrane</location>
        <topology evidence="1">Multi-pass membrane protein</topology>
    </subcellularLocation>
</comment>
<evidence type="ECO:0008006" key="9">
    <source>
        <dbReference type="Google" id="ProtNLM"/>
    </source>
</evidence>
<feature type="transmembrane region" description="Helical" evidence="6">
    <location>
        <begin position="207"/>
        <end position="228"/>
    </location>
</feature>
<evidence type="ECO:0000256" key="5">
    <source>
        <dbReference type="ARBA" id="ARBA00023136"/>
    </source>
</evidence>
<evidence type="ECO:0000313" key="7">
    <source>
        <dbReference type="EMBL" id="ANF97150.1"/>
    </source>
</evidence>
<protein>
    <recommendedName>
        <fullName evidence="9">CidB/LrgB family autolysis modulator</fullName>
    </recommendedName>
</protein>
<reference evidence="8" key="1">
    <citation type="submission" date="2015-10" db="EMBL/GenBank/DDBJ databases">
        <title>Genome of Paenibacillus bovis sp. nov.</title>
        <authorList>
            <person name="Wu Z."/>
            <person name="Gao C."/>
            <person name="Liu Z."/>
            <person name="Zheng H."/>
        </authorList>
    </citation>
    <scope>NUCLEOTIDE SEQUENCE [LARGE SCALE GENOMIC DNA]</scope>
    <source>
        <strain evidence="8">BD3526</strain>
    </source>
</reference>
<dbReference type="EMBL" id="CP013023">
    <property type="protein sequence ID" value="ANF97150.1"/>
    <property type="molecule type" value="Genomic_DNA"/>
</dbReference>
<keyword evidence="4 6" id="KW-1133">Transmembrane helix</keyword>